<evidence type="ECO:0000259" key="6">
    <source>
        <dbReference type="PROSITE" id="PS50102"/>
    </source>
</evidence>
<dbReference type="GO" id="GO:0003723">
    <property type="term" value="F:RNA binding"/>
    <property type="evidence" value="ECO:0007669"/>
    <property type="project" value="UniProtKB-UniRule"/>
</dbReference>
<feature type="domain" description="RRM" evidence="6">
    <location>
        <begin position="97"/>
        <end position="170"/>
    </location>
</feature>
<comment type="subcellular location">
    <subcellularLocation>
        <location evidence="1">Nucleus</location>
        <location evidence="1">Nucleolus</location>
    </subcellularLocation>
</comment>
<sequence length="226" mass="25468">MAKSTKKQVAKVPVVEEKPEEQLQLENSSSSEGELEGLSEAEEMSSEDEVHLGAEDDEASKSNSGSHTVKKLDVKKTGESKTGKQTKAQAKAEGLSGIIYISRLPKGFHERELAKYFSQFGDLREVRLARNKKTGNSRHYGFVEFVNKEDSLVAQDTMHNYLLMGHLLQVVALPKGKKIEKLHHYKQRAFQETPVTKSSAELKQRAMDKHAKREQKLEAKGITFKW</sequence>
<dbReference type="Proteomes" id="UP000189911">
    <property type="component" value="Chromosome H"/>
</dbReference>
<evidence type="ECO:0000256" key="3">
    <source>
        <dbReference type="ARBA" id="ARBA00023242"/>
    </source>
</evidence>
<feature type="compositionally biased region" description="Basic and acidic residues" evidence="5">
    <location>
        <begin position="70"/>
        <end position="82"/>
    </location>
</feature>
<dbReference type="Pfam" id="PF00076">
    <property type="entry name" value="RRM_1"/>
    <property type="match status" value="1"/>
</dbReference>
<proteinExistence type="predicted"/>
<reference evidence="8" key="1">
    <citation type="submission" date="2016-03" db="EMBL/GenBank/DDBJ databases">
        <authorList>
            <person name="Devillers Hugo."/>
        </authorList>
    </citation>
    <scope>NUCLEOTIDE SEQUENCE [LARGE SCALE GENOMIC DNA]</scope>
</reference>
<dbReference type="InterPro" id="IPR000504">
    <property type="entry name" value="RRM_dom"/>
</dbReference>
<dbReference type="SUPFAM" id="SSF54928">
    <property type="entry name" value="RNA-binding domain, RBD"/>
    <property type="match status" value="1"/>
</dbReference>
<organism evidence="7 8">
    <name type="scientific">Lachancea nothofagi CBS 11611</name>
    <dbReference type="NCBI Taxonomy" id="1266666"/>
    <lineage>
        <taxon>Eukaryota</taxon>
        <taxon>Fungi</taxon>
        <taxon>Dikarya</taxon>
        <taxon>Ascomycota</taxon>
        <taxon>Saccharomycotina</taxon>
        <taxon>Saccharomycetes</taxon>
        <taxon>Saccharomycetales</taxon>
        <taxon>Saccharomycetaceae</taxon>
        <taxon>Lachancea</taxon>
    </lineage>
</organism>
<dbReference type="PANTHER" id="PTHR46754">
    <property type="entry name" value="MKI67 FHA DOMAIN-INTERACTING NUCLEOLAR PHOSPHOPROTEIN"/>
    <property type="match status" value="1"/>
</dbReference>
<dbReference type="Gene3D" id="3.30.70.330">
    <property type="match status" value="1"/>
</dbReference>
<dbReference type="SMART" id="SM00360">
    <property type="entry name" value="RRM"/>
    <property type="match status" value="1"/>
</dbReference>
<dbReference type="PROSITE" id="PS50102">
    <property type="entry name" value="RRM"/>
    <property type="match status" value="1"/>
</dbReference>
<name>A0A1G4KMD0_9SACH</name>
<evidence type="ECO:0000313" key="7">
    <source>
        <dbReference type="EMBL" id="SCV05724.1"/>
    </source>
</evidence>
<protein>
    <submittedName>
        <fullName evidence="7">LANO_0H13784g1_1</fullName>
    </submittedName>
</protein>
<gene>
    <name evidence="7" type="ORF">LANO_0H13784G</name>
</gene>
<keyword evidence="8" id="KW-1185">Reference proteome</keyword>
<feature type="region of interest" description="Disordered" evidence="5">
    <location>
        <begin position="1"/>
        <end position="89"/>
    </location>
</feature>
<dbReference type="EMBL" id="LT598447">
    <property type="protein sequence ID" value="SCV05724.1"/>
    <property type="molecule type" value="Genomic_DNA"/>
</dbReference>
<keyword evidence="3" id="KW-0539">Nucleus</keyword>
<feature type="compositionally biased region" description="Acidic residues" evidence="5">
    <location>
        <begin position="33"/>
        <end position="47"/>
    </location>
</feature>
<accession>A0A1G4KMD0</accession>
<evidence type="ECO:0000256" key="4">
    <source>
        <dbReference type="PROSITE-ProRule" id="PRU00176"/>
    </source>
</evidence>
<evidence type="ECO:0000256" key="1">
    <source>
        <dbReference type="ARBA" id="ARBA00004604"/>
    </source>
</evidence>
<dbReference type="InterPro" id="IPR012677">
    <property type="entry name" value="Nucleotide-bd_a/b_plait_sf"/>
</dbReference>
<dbReference type="OrthoDB" id="21467at2759"/>
<evidence type="ECO:0000256" key="5">
    <source>
        <dbReference type="SAM" id="MobiDB-lite"/>
    </source>
</evidence>
<keyword evidence="2 4" id="KW-0694">RNA-binding</keyword>
<evidence type="ECO:0000313" key="8">
    <source>
        <dbReference type="Proteomes" id="UP000189911"/>
    </source>
</evidence>
<evidence type="ECO:0000256" key="2">
    <source>
        <dbReference type="ARBA" id="ARBA00022884"/>
    </source>
</evidence>
<feature type="compositionally biased region" description="Low complexity" evidence="5">
    <location>
        <begin position="22"/>
        <end position="32"/>
    </location>
</feature>
<dbReference type="GO" id="GO:0005730">
    <property type="term" value="C:nucleolus"/>
    <property type="evidence" value="ECO:0007669"/>
    <property type="project" value="UniProtKB-SubCell"/>
</dbReference>
<dbReference type="InterPro" id="IPR035979">
    <property type="entry name" value="RBD_domain_sf"/>
</dbReference>
<dbReference type="AlphaFoldDB" id="A0A1G4KMD0"/>